<keyword evidence="2" id="KW-1185">Reference proteome</keyword>
<sequence>MRDRTAKAQLIAAAESYAKVSPFADACYRYYYYEDATCHAKLSACLVDKFAQHLQSVPAKYHQAVIDTALTELSYPSKRPDRPAFCAKERAVCMGVSRRQYYRIGVHDAIDDIISHITAIALDVAYRVRQQLGKRKCEYGY</sequence>
<dbReference type="EMBL" id="MUYU01000012">
    <property type="protein sequence ID" value="OOS24241.1"/>
    <property type="molecule type" value="Genomic_DNA"/>
</dbReference>
<proteinExistence type="predicted"/>
<dbReference type="AlphaFoldDB" id="A0A1T0CPZ5"/>
<organism evidence="1 2">
    <name type="scientific">Moraxella pluranimalium</name>
    <dbReference type="NCBI Taxonomy" id="470453"/>
    <lineage>
        <taxon>Bacteria</taxon>
        <taxon>Pseudomonadati</taxon>
        <taxon>Pseudomonadota</taxon>
        <taxon>Gammaproteobacteria</taxon>
        <taxon>Moraxellales</taxon>
        <taxon>Moraxellaceae</taxon>
        <taxon>Moraxella</taxon>
    </lineage>
</organism>
<comment type="caution">
    <text evidence="1">The sequence shown here is derived from an EMBL/GenBank/DDBJ whole genome shotgun (WGS) entry which is preliminary data.</text>
</comment>
<dbReference type="OrthoDB" id="6648237at2"/>
<evidence type="ECO:0000313" key="1">
    <source>
        <dbReference type="EMBL" id="OOS24241.1"/>
    </source>
</evidence>
<dbReference type="Proteomes" id="UP000189800">
    <property type="component" value="Unassembled WGS sequence"/>
</dbReference>
<protein>
    <submittedName>
        <fullName evidence="1">Uncharacterized protein</fullName>
    </submittedName>
</protein>
<reference evidence="1 2" key="1">
    <citation type="submission" date="2017-02" db="EMBL/GenBank/DDBJ databases">
        <title>Draft genome sequence of Moraxella pluranimalium CCUG 54913T type strain.</title>
        <authorList>
            <person name="Salva-Serra F."/>
            <person name="Engstrom-Jakobsson H."/>
            <person name="Thorell K."/>
            <person name="Jaen-Luchoro D."/>
            <person name="Gonzales-Siles L."/>
            <person name="Karlsson R."/>
            <person name="Yazdan S."/>
            <person name="Boulund F."/>
            <person name="Johnning A."/>
            <person name="Engstrand L."/>
            <person name="Kristiansson E."/>
            <person name="Moore E."/>
        </authorList>
    </citation>
    <scope>NUCLEOTIDE SEQUENCE [LARGE SCALE GENOMIC DNA]</scope>
    <source>
        <strain evidence="1 2">CCUG 54913</strain>
    </source>
</reference>
<gene>
    <name evidence="1" type="ORF">B0680_05540</name>
</gene>
<dbReference type="RefSeq" id="WP_078254100.1">
    <property type="nucleotide sequence ID" value="NZ_MUYU01000012.1"/>
</dbReference>
<accession>A0A1T0CPZ5</accession>
<evidence type="ECO:0000313" key="2">
    <source>
        <dbReference type="Proteomes" id="UP000189800"/>
    </source>
</evidence>
<name>A0A1T0CPZ5_9GAMM</name>